<feature type="compositionally biased region" description="Basic and acidic residues" evidence="2">
    <location>
        <begin position="423"/>
        <end position="434"/>
    </location>
</feature>
<dbReference type="OrthoDB" id="449347at2759"/>
<name>A0A9P1CFD9_9DINO</name>
<feature type="region of interest" description="Disordered" evidence="2">
    <location>
        <begin position="213"/>
        <end position="514"/>
    </location>
</feature>
<reference evidence="4" key="2">
    <citation type="submission" date="2024-04" db="EMBL/GenBank/DDBJ databases">
        <authorList>
            <person name="Chen Y."/>
            <person name="Shah S."/>
            <person name="Dougan E. K."/>
            <person name="Thang M."/>
            <person name="Chan C."/>
        </authorList>
    </citation>
    <scope>NUCLEOTIDE SEQUENCE [LARGE SCALE GENOMIC DNA]</scope>
</reference>
<protein>
    <submittedName>
        <fullName evidence="5">Retrovirus-related Pol polyprotein from transposon TNT 1-94</fullName>
    </submittedName>
</protein>
<dbReference type="EMBL" id="CAMXCT010001484">
    <property type="protein sequence ID" value="CAI3990490.1"/>
    <property type="molecule type" value="Genomic_DNA"/>
</dbReference>
<feature type="compositionally biased region" description="Acidic residues" evidence="2">
    <location>
        <begin position="720"/>
        <end position="729"/>
    </location>
</feature>
<feature type="compositionally biased region" description="Low complexity" evidence="2">
    <location>
        <begin position="313"/>
        <end position="322"/>
    </location>
</feature>
<feature type="compositionally biased region" description="Basic and acidic residues" evidence="2">
    <location>
        <begin position="467"/>
        <end position="491"/>
    </location>
</feature>
<feature type="compositionally biased region" description="Low complexity" evidence="2">
    <location>
        <begin position="738"/>
        <end position="752"/>
    </location>
</feature>
<dbReference type="Proteomes" id="UP001152797">
    <property type="component" value="Unassembled WGS sequence"/>
</dbReference>
<evidence type="ECO:0000313" key="6">
    <source>
        <dbReference type="Proteomes" id="UP001152797"/>
    </source>
</evidence>
<accession>A0A9P1CFD9</accession>
<organism evidence="3">
    <name type="scientific">Cladocopium goreaui</name>
    <dbReference type="NCBI Taxonomy" id="2562237"/>
    <lineage>
        <taxon>Eukaryota</taxon>
        <taxon>Sar</taxon>
        <taxon>Alveolata</taxon>
        <taxon>Dinophyceae</taxon>
        <taxon>Suessiales</taxon>
        <taxon>Symbiodiniaceae</taxon>
        <taxon>Cladocopium</taxon>
    </lineage>
</organism>
<comment type="caution">
    <text evidence="3">The sequence shown here is derived from an EMBL/GenBank/DDBJ whole genome shotgun (WGS) entry which is preliminary data.</text>
</comment>
<dbReference type="EMBL" id="CAMXCT030001484">
    <property type="protein sequence ID" value="CAL4777802.1"/>
    <property type="molecule type" value="Genomic_DNA"/>
</dbReference>
<evidence type="ECO:0000256" key="1">
    <source>
        <dbReference type="SAM" id="Coils"/>
    </source>
</evidence>
<dbReference type="EMBL" id="CAMXCT020001484">
    <property type="protein sequence ID" value="CAL1143865.1"/>
    <property type="molecule type" value="Genomic_DNA"/>
</dbReference>
<feature type="compositionally biased region" description="Basic and acidic residues" evidence="2">
    <location>
        <begin position="365"/>
        <end position="376"/>
    </location>
</feature>
<keyword evidence="6" id="KW-1185">Reference proteome</keyword>
<proteinExistence type="predicted"/>
<evidence type="ECO:0000313" key="3">
    <source>
        <dbReference type="EMBL" id="CAI3990490.1"/>
    </source>
</evidence>
<feature type="compositionally biased region" description="Basic and acidic residues" evidence="2">
    <location>
        <begin position="648"/>
        <end position="719"/>
    </location>
</feature>
<feature type="compositionally biased region" description="Basic and acidic residues" evidence="2">
    <location>
        <begin position="331"/>
        <end position="357"/>
    </location>
</feature>
<feature type="compositionally biased region" description="Basic and acidic residues" evidence="2">
    <location>
        <begin position="627"/>
        <end position="641"/>
    </location>
</feature>
<sequence>MATTEEIVAQIQALQRELQERAVQATLEEMVNTQTAILAASKKPDRKLTLVDNRGLAKPNNYDGSADFLQWKIRLEAFVESVHDDFGKAMAWAEDETDPISTSSMTAEFGDVNPAQETIPDLEAKDAQLYAVLQTLCEKEAFTLVRSSGKGKGLEAWRRLCKRYDPSTGGRRRALLRSVLSPNRCGKVEELSAAVENCEDQVRQYENRRKTDGHFKSDCWAPGGGKASSQGKSGKQGKGQKGGQQSNSGGKKGPLKGSKGGRKGGGKATKGKDKGKGKNNKGKGKAMGNVEAEKEPEAEEQEFLPRGTDAGLRDSGTGSSGDRSVDMMVRLIDENYRLRDQLKAQEDRGQKSSERDRSRRRRSSPKREPEPEERSRDRSRRKRHDSKPRRDRDDDRHGRRRARSESSGRNRELVDRGSVGDYLKNKAEARKAGEARSPTASVGDLPPDVRRPRSPPGPPPHKRKKLEIKPEKKDEVEPEERTDAKNTKPKSEGAPAIKAKPKPKSNSGLTSGSLSVLLRGTLATQLMLDAEKTDDPELKKELERQRNELQQRAPRRSVITAENINDQSFHDPRYYADVASGKAHHIAWKNAKGRRRAILDRKGGVIDRSKKHDVEGLGADVETEIIDERRRDKDKPLEPQKEAVALSCREKESFRQFPKDEEETLEKPTKKKEQGPRIRGPDYYRRKNAARRERQKAEKAEQRAKENEGRDRDRRHGWDPEEEEDDGGGDTESNSNYLSSLLAPLGGSPGEPHVVEERDGWKRIEVNLDTGAAATAIPTDLNLDGYARSPPQDVNYKTASAECLADEGGVVLKGTDVYGSVKVLEGRVTGVHRTLASGAKVARHHYMALGAHGGQLIPRNSQAGKEYAAFMEKLHQKYNCMTPVKVRNGIYLMDFWIAPGTSDQDVLIAA</sequence>
<reference evidence="3" key="1">
    <citation type="submission" date="2022-10" db="EMBL/GenBank/DDBJ databases">
        <authorList>
            <person name="Chen Y."/>
            <person name="Dougan E. K."/>
            <person name="Chan C."/>
            <person name="Rhodes N."/>
            <person name="Thang M."/>
        </authorList>
    </citation>
    <scope>NUCLEOTIDE SEQUENCE</scope>
</reference>
<feature type="compositionally biased region" description="Basic and acidic residues" evidence="2">
    <location>
        <begin position="388"/>
        <end position="415"/>
    </location>
</feature>
<gene>
    <name evidence="3" type="ORF">C1SCF055_LOCUS17474</name>
</gene>
<dbReference type="AlphaFoldDB" id="A0A9P1CFD9"/>
<feature type="region of interest" description="Disordered" evidence="2">
    <location>
        <begin position="545"/>
        <end position="564"/>
    </location>
</feature>
<feature type="compositionally biased region" description="Low complexity" evidence="2">
    <location>
        <begin position="494"/>
        <end position="514"/>
    </location>
</feature>
<feature type="compositionally biased region" description="Basic residues" evidence="2">
    <location>
        <begin position="377"/>
        <end position="387"/>
    </location>
</feature>
<feature type="coiled-coil region" evidence="1">
    <location>
        <begin position="1"/>
        <end position="28"/>
    </location>
</feature>
<evidence type="ECO:0000313" key="4">
    <source>
        <dbReference type="EMBL" id="CAL1143865.1"/>
    </source>
</evidence>
<feature type="region of interest" description="Disordered" evidence="2">
    <location>
        <begin position="627"/>
        <end position="754"/>
    </location>
</feature>
<evidence type="ECO:0000313" key="5">
    <source>
        <dbReference type="EMBL" id="CAL4777802.1"/>
    </source>
</evidence>
<evidence type="ECO:0000256" key="2">
    <source>
        <dbReference type="SAM" id="MobiDB-lite"/>
    </source>
</evidence>
<keyword evidence="1" id="KW-0175">Coiled coil</keyword>